<dbReference type="GO" id="GO:0004370">
    <property type="term" value="F:glycerol kinase activity"/>
    <property type="evidence" value="ECO:0007669"/>
    <property type="project" value="UniProtKB-UniRule"/>
</dbReference>
<dbReference type="EC" id="2.7.1.30" evidence="9"/>
<dbReference type="NCBIfam" id="TIGR01311">
    <property type="entry name" value="glycerol_kin"/>
    <property type="match status" value="1"/>
</dbReference>
<keyword evidence="7 9" id="KW-0067">ATP-binding</keyword>
<evidence type="ECO:0000256" key="6">
    <source>
        <dbReference type="ARBA" id="ARBA00022798"/>
    </source>
</evidence>
<gene>
    <name evidence="9" type="primary">glpK</name>
    <name evidence="12" type="ORF">SAMN04487961_2824</name>
</gene>
<feature type="binding site" evidence="9">
    <location>
        <position position="265"/>
    </location>
    <ligand>
        <name>ADP</name>
        <dbReference type="ChEBI" id="CHEBI:456216"/>
    </ligand>
</feature>
<dbReference type="Gene3D" id="3.30.420.40">
    <property type="match status" value="2"/>
</dbReference>
<dbReference type="HAMAP" id="MF_00186">
    <property type="entry name" value="Glycerol_kin"/>
    <property type="match status" value="1"/>
</dbReference>
<feature type="binding site" evidence="9">
    <location>
        <position position="134"/>
    </location>
    <ligand>
        <name>sn-glycerol 3-phosphate</name>
        <dbReference type="ChEBI" id="CHEBI:57597"/>
    </ligand>
</feature>
<feature type="binding site" evidence="9">
    <location>
        <position position="82"/>
    </location>
    <ligand>
        <name>sn-glycerol 3-phosphate</name>
        <dbReference type="ChEBI" id="CHEBI:57597"/>
    </ligand>
</feature>
<dbReference type="Proteomes" id="UP000199339">
    <property type="component" value="Unassembled WGS sequence"/>
</dbReference>
<keyword evidence="13" id="KW-1185">Reference proteome</keyword>
<feature type="binding site" evidence="9">
    <location>
        <position position="14"/>
    </location>
    <ligand>
        <name>ATP</name>
        <dbReference type="ChEBI" id="CHEBI:30616"/>
    </ligand>
</feature>
<keyword evidence="5 9" id="KW-0418">Kinase</keyword>
<feature type="binding site" evidence="9">
    <location>
        <position position="243"/>
    </location>
    <ligand>
        <name>sn-glycerol 3-phosphate</name>
        <dbReference type="ChEBI" id="CHEBI:57597"/>
    </ligand>
</feature>
<feature type="binding site" evidence="9">
    <location>
        <position position="82"/>
    </location>
    <ligand>
        <name>glycerol</name>
        <dbReference type="ChEBI" id="CHEBI:17754"/>
    </ligand>
</feature>
<dbReference type="NCBIfam" id="NF000756">
    <property type="entry name" value="PRK00047.1"/>
    <property type="match status" value="1"/>
</dbReference>
<feature type="binding site" evidence="9">
    <location>
        <position position="308"/>
    </location>
    <ligand>
        <name>ATP</name>
        <dbReference type="ChEBI" id="CHEBI:30616"/>
    </ligand>
</feature>
<dbReference type="OrthoDB" id="9805576at2"/>
<dbReference type="PROSITE" id="PS00933">
    <property type="entry name" value="FGGY_KINASES_1"/>
    <property type="match status" value="1"/>
</dbReference>
<dbReference type="GO" id="GO:0019563">
    <property type="term" value="P:glycerol catabolic process"/>
    <property type="evidence" value="ECO:0007669"/>
    <property type="project" value="UniProtKB-UniRule"/>
</dbReference>
<dbReference type="InterPro" id="IPR043129">
    <property type="entry name" value="ATPase_NBD"/>
</dbReference>
<evidence type="ECO:0000256" key="8">
    <source>
        <dbReference type="ARBA" id="ARBA00052101"/>
    </source>
</evidence>
<comment type="function">
    <text evidence="9">Key enzyme in the regulation of glycerol uptake and metabolism. Catalyzes the phosphorylation of glycerol to yield sn-glycerol 3-phosphate.</text>
</comment>
<feature type="binding site" evidence="9">
    <location>
        <position position="12"/>
    </location>
    <ligand>
        <name>ATP</name>
        <dbReference type="ChEBI" id="CHEBI:30616"/>
    </ligand>
</feature>
<evidence type="ECO:0000256" key="7">
    <source>
        <dbReference type="ARBA" id="ARBA00022840"/>
    </source>
</evidence>
<dbReference type="Pfam" id="PF02782">
    <property type="entry name" value="FGGY_C"/>
    <property type="match status" value="1"/>
</dbReference>
<dbReference type="SUPFAM" id="SSF53067">
    <property type="entry name" value="Actin-like ATPase domain"/>
    <property type="match status" value="2"/>
</dbReference>
<dbReference type="Pfam" id="PF00370">
    <property type="entry name" value="FGGY_N"/>
    <property type="match status" value="1"/>
</dbReference>
<evidence type="ECO:0000256" key="5">
    <source>
        <dbReference type="ARBA" id="ARBA00022777"/>
    </source>
</evidence>
<dbReference type="GO" id="GO:0006072">
    <property type="term" value="P:glycerol-3-phosphate metabolic process"/>
    <property type="evidence" value="ECO:0007669"/>
    <property type="project" value="InterPro"/>
</dbReference>
<dbReference type="InterPro" id="IPR000577">
    <property type="entry name" value="Carb_kinase_FGGY"/>
</dbReference>
<feature type="binding site" evidence="9">
    <location>
        <position position="83"/>
    </location>
    <ligand>
        <name>glycerol</name>
        <dbReference type="ChEBI" id="CHEBI:17754"/>
    </ligand>
</feature>
<reference evidence="13" key="1">
    <citation type="submission" date="2016-10" db="EMBL/GenBank/DDBJ databases">
        <authorList>
            <person name="Varghese N."/>
            <person name="Submissions S."/>
        </authorList>
    </citation>
    <scope>NUCLEOTIDE SEQUENCE [LARGE SCALE GENOMIC DNA]</scope>
    <source>
        <strain evidence="13">CGMCC 1.6775</strain>
    </source>
</reference>
<feature type="binding site" evidence="9">
    <location>
        <position position="408"/>
    </location>
    <ligand>
        <name>ATP</name>
        <dbReference type="ChEBI" id="CHEBI:30616"/>
    </ligand>
</feature>
<dbReference type="GO" id="GO:0005524">
    <property type="term" value="F:ATP binding"/>
    <property type="evidence" value="ECO:0007669"/>
    <property type="project" value="UniProtKB-UniRule"/>
</dbReference>
<evidence type="ECO:0000259" key="10">
    <source>
        <dbReference type="Pfam" id="PF00370"/>
    </source>
</evidence>
<evidence type="ECO:0000256" key="1">
    <source>
        <dbReference type="ARBA" id="ARBA00005190"/>
    </source>
</evidence>
<evidence type="ECO:0000259" key="11">
    <source>
        <dbReference type="Pfam" id="PF02782"/>
    </source>
</evidence>
<proteinExistence type="inferred from homology"/>
<keyword evidence="4 9" id="KW-0547">Nucleotide-binding</keyword>
<dbReference type="GO" id="GO:0005829">
    <property type="term" value="C:cytosol"/>
    <property type="evidence" value="ECO:0007669"/>
    <property type="project" value="TreeGrafter"/>
</dbReference>
<feature type="binding site" evidence="9">
    <location>
        <position position="312"/>
    </location>
    <ligand>
        <name>ATP</name>
        <dbReference type="ChEBI" id="CHEBI:30616"/>
    </ligand>
</feature>
<dbReference type="RefSeq" id="WP_092004920.1">
    <property type="nucleotide sequence ID" value="NZ_FOUR01000007.1"/>
</dbReference>
<feature type="binding site" evidence="9">
    <location>
        <position position="244"/>
    </location>
    <ligand>
        <name>glycerol</name>
        <dbReference type="ChEBI" id="CHEBI:17754"/>
    </ligand>
</feature>
<feature type="binding site" evidence="9">
    <location>
        <position position="265"/>
    </location>
    <ligand>
        <name>ATP</name>
        <dbReference type="ChEBI" id="CHEBI:30616"/>
    </ligand>
</feature>
<dbReference type="InterPro" id="IPR018484">
    <property type="entry name" value="FGGY_N"/>
</dbReference>
<dbReference type="FunFam" id="3.30.420.40:FF:000008">
    <property type="entry name" value="Glycerol kinase"/>
    <property type="match status" value="1"/>
</dbReference>
<dbReference type="PIRSF" id="PIRSF000538">
    <property type="entry name" value="GlpK"/>
    <property type="match status" value="1"/>
</dbReference>
<dbReference type="UniPathway" id="UPA00618">
    <property type="reaction ID" value="UER00672"/>
</dbReference>
<feature type="binding site" evidence="9">
    <location>
        <position position="16"/>
    </location>
    <ligand>
        <name>ADP</name>
        <dbReference type="ChEBI" id="CHEBI:456216"/>
    </ligand>
</feature>
<dbReference type="FunFam" id="3.30.420.40:FF:000007">
    <property type="entry name" value="Glycerol kinase"/>
    <property type="match status" value="1"/>
</dbReference>
<feature type="domain" description="Carbohydrate kinase FGGY N-terminal" evidence="10">
    <location>
        <begin position="4"/>
        <end position="250"/>
    </location>
</feature>
<dbReference type="PANTHER" id="PTHR10196">
    <property type="entry name" value="SUGAR KINASE"/>
    <property type="match status" value="1"/>
</dbReference>
<accession>A0A1I4Y877</accession>
<keyword evidence="3 9" id="KW-0808">Transferase</keyword>
<dbReference type="PANTHER" id="PTHR10196:SF78">
    <property type="entry name" value="GLYCEROL KINASE"/>
    <property type="match status" value="1"/>
</dbReference>
<evidence type="ECO:0000313" key="12">
    <source>
        <dbReference type="EMBL" id="SFN33710.1"/>
    </source>
</evidence>
<feature type="binding site" evidence="9">
    <location>
        <position position="134"/>
    </location>
    <ligand>
        <name>glycerol</name>
        <dbReference type="ChEBI" id="CHEBI:17754"/>
    </ligand>
</feature>
<keyword evidence="6 9" id="KW-0319">Glycerol metabolism</keyword>
<comment type="activity regulation">
    <text evidence="9">Inhibited by fructose 1,6-bisphosphate (FBP).</text>
</comment>
<evidence type="ECO:0000256" key="4">
    <source>
        <dbReference type="ARBA" id="ARBA00022741"/>
    </source>
</evidence>
<name>A0A1I4Y877_9GAMM</name>
<evidence type="ECO:0000256" key="9">
    <source>
        <dbReference type="HAMAP-Rule" id="MF_00186"/>
    </source>
</evidence>
<dbReference type="CDD" id="cd07786">
    <property type="entry name" value="FGGY_EcGK_like"/>
    <property type="match status" value="1"/>
</dbReference>
<evidence type="ECO:0000256" key="3">
    <source>
        <dbReference type="ARBA" id="ARBA00022679"/>
    </source>
</evidence>
<feature type="binding site" evidence="9">
    <location>
        <position position="408"/>
    </location>
    <ligand>
        <name>ADP</name>
        <dbReference type="ChEBI" id="CHEBI:456216"/>
    </ligand>
</feature>
<feature type="binding site" evidence="9">
    <location>
        <position position="243"/>
    </location>
    <ligand>
        <name>glycerol</name>
        <dbReference type="ChEBI" id="CHEBI:17754"/>
    </ligand>
</feature>
<evidence type="ECO:0000256" key="2">
    <source>
        <dbReference type="ARBA" id="ARBA00009156"/>
    </source>
</evidence>
<organism evidence="12 13">
    <name type="scientific">Marinobacter pelagius</name>
    <dbReference type="NCBI Taxonomy" id="379482"/>
    <lineage>
        <taxon>Bacteria</taxon>
        <taxon>Pseudomonadati</taxon>
        <taxon>Pseudomonadota</taxon>
        <taxon>Gammaproteobacteria</taxon>
        <taxon>Pseudomonadales</taxon>
        <taxon>Marinobacteraceae</taxon>
        <taxon>Marinobacter</taxon>
    </lineage>
</organism>
<feature type="binding site" evidence="9">
    <location>
        <position position="12"/>
    </location>
    <ligand>
        <name>ADP</name>
        <dbReference type="ChEBI" id="CHEBI:456216"/>
    </ligand>
</feature>
<feature type="binding site" evidence="9">
    <location>
        <position position="308"/>
    </location>
    <ligand>
        <name>ADP</name>
        <dbReference type="ChEBI" id="CHEBI:456216"/>
    </ligand>
</feature>
<dbReference type="EMBL" id="FOUR01000007">
    <property type="protein sequence ID" value="SFN33710.1"/>
    <property type="molecule type" value="Genomic_DNA"/>
</dbReference>
<feature type="binding site" evidence="9">
    <location>
        <position position="412"/>
    </location>
    <ligand>
        <name>ADP</name>
        <dbReference type="ChEBI" id="CHEBI:456216"/>
    </ligand>
</feature>
<comment type="similarity">
    <text evidence="2 9">Belongs to the FGGY kinase family.</text>
</comment>
<feature type="binding site" evidence="9">
    <location>
        <position position="83"/>
    </location>
    <ligand>
        <name>sn-glycerol 3-phosphate</name>
        <dbReference type="ChEBI" id="CHEBI:57597"/>
    </ligand>
</feature>
<feature type="binding site" evidence="9">
    <location>
        <position position="13"/>
    </location>
    <ligand>
        <name>ATP</name>
        <dbReference type="ChEBI" id="CHEBI:30616"/>
    </ligand>
</feature>
<protein>
    <recommendedName>
        <fullName evidence="9">Glycerol kinase</fullName>
        <ecNumber evidence="9">2.7.1.30</ecNumber>
    </recommendedName>
    <alternativeName>
        <fullName evidence="9">ATP:glycerol 3-phosphotransferase</fullName>
    </alternativeName>
    <alternativeName>
        <fullName evidence="9">Glycerokinase</fullName>
        <shortName evidence="9">GK</shortName>
    </alternativeName>
</protein>
<feature type="binding site" evidence="9">
    <location>
        <position position="12"/>
    </location>
    <ligand>
        <name>sn-glycerol 3-phosphate</name>
        <dbReference type="ChEBI" id="CHEBI:57597"/>
    </ligand>
</feature>
<feature type="domain" description="Carbohydrate kinase FGGY C-terminal" evidence="11">
    <location>
        <begin position="260"/>
        <end position="446"/>
    </location>
</feature>
<dbReference type="AlphaFoldDB" id="A0A1I4Y877"/>
<comment type="catalytic activity">
    <reaction evidence="8 9">
        <text>glycerol + ATP = sn-glycerol 3-phosphate + ADP + H(+)</text>
        <dbReference type="Rhea" id="RHEA:21644"/>
        <dbReference type="ChEBI" id="CHEBI:15378"/>
        <dbReference type="ChEBI" id="CHEBI:17754"/>
        <dbReference type="ChEBI" id="CHEBI:30616"/>
        <dbReference type="ChEBI" id="CHEBI:57597"/>
        <dbReference type="ChEBI" id="CHEBI:456216"/>
        <dbReference type="EC" id="2.7.1.30"/>
    </reaction>
</comment>
<dbReference type="InterPro" id="IPR018483">
    <property type="entry name" value="Carb_kinase_FGGY_CS"/>
</dbReference>
<comment type="pathway">
    <text evidence="1 9">Polyol metabolism; glycerol degradation via glycerol kinase pathway; sn-glycerol 3-phosphate from glycerol: step 1/1.</text>
</comment>
<dbReference type="InterPro" id="IPR005999">
    <property type="entry name" value="Glycerol_kin"/>
</dbReference>
<sequence length="493" mass="54245">MTRYLLAIDQGTTSSRAIIFDPSGTIVGVAQQEFHQYFPRDGWVEHDALEIWDSTLMVCRSALERAGIDAADVAGIGITNQRETTVIWERATGKPIHHAIVWQDRRTASWCTKLKEDGFENVVVERTGLLIDPYFSATKISWILDNVEGARARAEAGELAFGTVDSWLLWNLTGGRSHYTDATNASRTALFNIHTQSWDDTLLDLFRVPRQLLPEVLDCAADFGTTEREWLGAELQVAGIAGDQHAALIGQACFEPGMAKSTYGTGCFLMLNTGDTALRSENRLLTTMSYRLDGKPTYAVEGSIFVAGAAMQWLRDGLGLIAHAGESLAHAERVGVENAVYLVPAFTGLGAPHWDPHARGAIMGLTRDTGIGEIVTAGLQSVCYQTKDLVRAIQNDGARLESLRVDGGMAVNDWVMQFLADILNVTVDRPRITETTALGAAYLAGLQTGVYSSLEEISRLWECERQFRPDMRPSLRESLYAGWLDAVDRVCNR</sequence>
<evidence type="ECO:0000313" key="13">
    <source>
        <dbReference type="Proteomes" id="UP000199339"/>
    </source>
</evidence>
<dbReference type="InterPro" id="IPR018485">
    <property type="entry name" value="FGGY_C"/>
</dbReference>